<sequence>MEMEFIKKKLRNYDGIVVDSGGRSEGVAMLWCKDLDVKLLFMSLNHIDVMIKGPGVTEEWRFTGIYDWLENQNKTRTWDLIRDLRGHYDLPWLVRSDLNEIWFNFEKKDKWLPCPFSFKSILPDAPVHTTFKVADLIDVNLGCWKADLIQCMFNPCDVNTILNISLCPSWPDDIFIWRFSPNGSFAIRSTYHLTGLIKKIHEPAASSNPNPWKKELEPRYASKHQTVWLEVKCCGSSHML</sequence>
<comment type="caution">
    <text evidence="1">The sequence shown here is derived from an EMBL/GenBank/DDBJ whole genome shotgun (WGS) entry which is preliminary data.</text>
</comment>
<gene>
    <name evidence="1" type="ORF">Cgig2_000639</name>
</gene>
<dbReference type="EMBL" id="JAKOGI010001728">
    <property type="protein sequence ID" value="KAJ8424246.1"/>
    <property type="molecule type" value="Genomic_DNA"/>
</dbReference>
<organism evidence="1 2">
    <name type="scientific">Carnegiea gigantea</name>
    <dbReference type="NCBI Taxonomy" id="171969"/>
    <lineage>
        <taxon>Eukaryota</taxon>
        <taxon>Viridiplantae</taxon>
        <taxon>Streptophyta</taxon>
        <taxon>Embryophyta</taxon>
        <taxon>Tracheophyta</taxon>
        <taxon>Spermatophyta</taxon>
        <taxon>Magnoliopsida</taxon>
        <taxon>eudicotyledons</taxon>
        <taxon>Gunneridae</taxon>
        <taxon>Pentapetalae</taxon>
        <taxon>Caryophyllales</taxon>
        <taxon>Cactineae</taxon>
        <taxon>Cactaceae</taxon>
        <taxon>Cactoideae</taxon>
        <taxon>Echinocereeae</taxon>
        <taxon>Carnegiea</taxon>
    </lineage>
</organism>
<dbReference type="Proteomes" id="UP001153076">
    <property type="component" value="Unassembled WGS sequence"/>
</dbReference>
<name>A0A9Q1GRX9_9CARY</name>
<evidence type="ECO:0000313" key="1">
    <source>
        <dbReference type="EMBL" id="KAJ8424246.1"/>
    </source>
</evidence>
<keyword evidence="2" id="KW-1185">Reference proteome</keyword>
<protein>
    <submittedName>
        <fullName evidence="1">Uncharacterized protein</fullName>
    </submittedName>
</protein>
<dbReference type="AlphaFoldDB" id="A0A9Q1GRX9"/>
<evidence type="ECO:0000313" key="2">
    <source>
        <dbReference type="Proteomes" id="UP001153076"/>
    </source>
</evidence>
<proteinExistence type="predicted"/>
<dbReference type="OrthoDB" id="996232at2759"/>
<accession>A0A9Q1GRX9</accession>
<reference evidence="1" key="1">
    <citation type="submission" date="2022-04" db="EMBL/GenBank/DDBJ databases">
        <title>Carnegiea gigantea Genome sequencing and assembly v2.</title>
        <authorList>
            <person name="Copetti D."/>
            <person name="Sanderson M.J."/>
            <person name="Burquez A."/>
            <person name="Wojciechowski M.F."/>
        </authorList>
    </citation>
    <scope>NUCLEOTIDE SEQUENCE</scope>
    <source>
        <strain evidence="1">SGP5-SGP5p</strain>
        <tissue evidence="1">Aerial part</tissue>
    </source>
</reference>